<keyword evidence="2" id="KW-1185">Reference proteome</keyword>
<sequence>MKYFKLDLLTLLVSLFIFSSCEKDGTIGLDIAPQDSIKSIFTDTATVNTLTVAEDSIITSGIAQNAFGYLKDPIFGTTEANLALGLSLPSENYSFGSNPTLDSAVLVLKYGDEFYGDSISSKYVINVHQLQKTFNSAASYSNRANFEYDGTGIVGELGRINEVRAFKWNDSTLINGIIKGAPDKPTMVAPQLRIPLKSTFINDNFINADPSKLKTNAAFSNFIKGLFVTISKSESTGNGGIVFFNLQPANVTGLEIYYKTLTGTVKDTLVAKFGVNGASQIKHDYTGTPIKTQIDNPSQSYSTVYVQPLAGVRTKLKFPHIKGLASKGKISINKAELVIPVIAGTYNALKPAPRLTLYRTDIAGQRRPVPDNAINQDPRFLDERTFGGFYNATDKTYTFNITSYIQDLVTREKVIQYDTYIAPIDLPFTGQANVFPSAVTAARSVLGGKGNADSPIKLKITYTKPN</sequence>
<protein>
    <submittedName>
        <fullName evidence="1">DUF4270 domain-containing protein</fullName>
    </submittedName>
</protein>
<dbReference type="Pfam" id="PF14092">
    <property type="entry name" value="DUF4270"/>
    <property type="match status" value="1"/>
</dbReference>
<accession>A0ABW4ZH85</accession>
<dbReference type="RefSeq" id="WP_255899396.1">
    <property type="nucleotide sequence ID" value="NZ_JAFMZO010000001.1"/>
</dbReference>
<organism evidence="1 2">
    <name type="scientific">Paradesertivirga mongoliensis</name>
    <dbReference type="NCBI Taxonomy" id="2100740"/>
    <lineage>
        <taxon>Bacteria</taxon>
        <taxon>Pseudomonadati</taxon>
        <taxon>Bacteroidota</taxon>
        <taxon>Sphingobacteriia</taxon>
        <taxon>Sphingobacteriales</taxon>
        <taxon>Sphingobacteriaceae</taxon>
        <taxon>Paradesertivirga</taxon>
    </lineage>
</organism>
<dbReference type="InterPro" id="IPR025366">
    <property type="entry name" value="DUF4270"/>
</dbReference>
<dbReference type="EMBL" id="JBHUHZ010000001">
    <property type="protein sequence ID" value="MFD2161400.1"/>
    <property type="molecule type" value="Genomic_DNA"/>
</dbReference>
<evidence type="ECO:0000313" key="1">
    <source>
        <dbReference type="EMBL" id="MFD2161400.1"/>
    </source>
</evidence>
<proteinExistence type="predicted"/>
<dbReference type="PROSITE" id="PS51257">
    <property type="entry name" value="PROKAR_LIPOPROTEIN"/>
    <property type="match status" value="1"/>
</dbReference>
<reference evidence="2" key="1">
    <citation type="journal article" date="2019" name="Int. J. Syst. Evol. Microbiol.">
        <title>The Global Catalogue of Microorganisms (GCM) 10K type strain sequencing project: providing services to taxonomists for standard genome sequencing and annotation.</title>
        <authorList>
            <consortium name="The Broad Institute Genomics Platform"/>
            <consortium name="The Broad Institute Genome Sequencing Center for Infectious Disease"/>
            <person name="Wu L."/>
            <person name="Ma J."/>
        </authorList>
    </citation>
    <scope>NUCLEOTIDE SEQUENCE [LARGE SCALE GENOMIC DNA]</scope>
    <source>
        <strain evidence="2">KCTC 42217</strain>
    </source>
</reference>
<name>A0ABW4ZH85_9SPHI</name>
<comment type="caution">
    <text evidence="1">The sequence shown here is derived from an EMBL/GenBank/DDBJ whole genome shotgun (WGS) entry which is preliminary data.</text>
</comment>
<gene>
    <name evidence="1" type="ORF">ACFSJU_03295</name>
</gene>
<evidence type="ECO:0000313" key="2">
    <source>
        <dbReference type="Proteomes" id="UP001597387"/>
    </source>
</evidence>
<dbReference type="Proteomes" id="UP001597387">
    <property type="component" value="Unassembled WGS sequence"/>
</dbReference>